<dbReference type="InterPro" id="IPR035907">
    <property type="entry name" value="Hppk_sf"/>
</dbReference>
<evidence type="ECO:0000259" key="9">
    <source>
        <dbReference type="PROSITE" id="PS00794"/>
    </source>
</evidence>
<evidence type="ECO:0000256" key="6">
    <source>
        <dbReference type="ARBA" id="ARBA00022777"/>
    </source>
</evidence>
<dbReference type="PANTHER" id="PTHR43071">
    <property type="entry name" value="2-AMINO-4-HYDROXY-6-HYDROXYMETHYLDIHYDROPTERIDINE PYROPHOSPHOKINASE"/>
    <property type="match status" value="1"/>
</dbReference>
<sequence length="159" mass="17970">MSIIYIALGTNLGDRLANLRSAIESLAPDVHIIRESTIYETPPWGYTDQPAFLNMVIEAATSLKPRALLTYLKKQEDELGRIESFRYGPRQIDLDILFYDDLVLSEDDLHIPHPRLHERAFVLIPLADLAPELEHPILGQRVHSLLNDVDTSGITPFSV</sequence>
<evidence type="ECO:0000256" key="1">
    <source>
        <dbReference type="ARBA" id="ARBA00000198"/>
    </source>
</evidence>
<dbReference type="GO" id="GO:0046654">
    <property type="term" value="P:tetrahydrofolate biosynthetic process"/>
    <property type="evidence" value="ECO:0007669"/>
    <property type="project" value="UniProtKB-UniPathway"/>
</dbReference>
<feature type="domain" description="7,8-dihydro-6-hydroxymethylpterin-pyrophosphokinase" evidence="9">
    <location>
        <begin position="86"/>
        <end position="97"/>
    </location>
</feature>
<gene>
    <name evidence="10" type="primary">folK</name>
    <name evidence="10" type="ORF">H8E29_00765</name>
</gene>
<dbReference type="Gene3D" id="3.30.70.560">
    <property type="entry name" value="7,8-Dihydro-6-hydroxymethylpterin-pyrophosphokinase HPPK"/>
    <property type="match status" value="1"/>
</dbReference>
<name>A0A8J6NGM8_9CHLR</name>
<reference evidence="10 11" key="1">
    <citation type="submission" date="2020-08" db="EMBL/GenBank/DDBJ databases">
        <title>Bridging the membrane lipid divide: bacteria of the FCB group superphylum have the potential to synthesize archaeal ether lipids.</title>
        <authorList>
            <person name="Villanueva L."/>
            <person name="Von Meijenfeldt F.A.B."/>
            <person name="Westbye A.B."/>
            <person name="Yadav S."/>
            <person name="Hopmans E.C."/>
            <person name="Dutilh B.E."/>
            <person name="Sinninghe Damste J.S."/>
        </authorList>
    </citation>
    <scope>NUCLEOTIDE SEQUENCE [LARGE SCALE GENOMIC DNA]</scope>
    <source>
        <strain evidence="10">NIOZ-UU36</strain>
    </source>
</reference>
<keyword evidence="4 10" id="KW-0808">Transferase</keyword>
<dbReference type="EC" id="2.7.6.3" evidence="3"/>
<keyword evidence="6" id="KW-0418">Kinase</keyword>
<keyword evidence="8" id="KW-0289">Folate biosynthesis</keyword>
<evidence type="ECO:0000256" key="4">
    <source>
        <dbReference type="ARBA" id="ARBA00022679"/>
    </source>
</evidence>
<dbReference type="AlphaFoldDB" id="A0A8J6NGM8"/>
<comment type="catalytic activity">
    <reaction evidence="1">
        <text>6-hydroxymethyl-7,8-dihydropterin + ATP = (7,8-dihydropterin-6-yl)methyl diphosphate + AMP + H(+)</text>
        <dbReference type="Rhea" id="RHEA:11412"/>
        <dbReference type="ChEBI" id="CHEBI:15378"/>
        <dbReference type="ChEBI" id="CHEBI:30616"/>
        <dbReference type="ChEBI" id="CHEBI:44841"/>
        <dbReference type="ChEBI" id="CHEBI:72950"/>
        <dbReference type="ChEBI" id="CHEBI:456215"/>
        <dbReference type="EC" id="2.7.6.3"/>
    </reaction>
</comment>
<keyword evidence="7" id="KW-0067">ATP-binding</keyword>
<evidence type="ECO:0000256" key="3">
    <source>
        <dbReference type="ARBA" id="ARBA00013253"/>
    </source>
</evidence>
<evidence type="ECO:0000313" key="10">
    <source>
        <dbReference type="EMBL" id="MBC8333772.1"/>
    </source>
</evidence>
<dbReference type="PROSITE" id="PS00794">
    <property type="entry name" value="HPPK"/>
    <property type="match status" value="1"/>
</dbReference>
<dbReference type="PANTHER" id="PTHR43071:SF1">
    <property type="entry name" value="2-AMINO-4-HYDROXY-6-HYDROXYMETHYLDIHYDROPTERIDINE PYROPHOSPHOKINASE"/>
    <property type="match status" value="1"/>
</dbReference>
<evidence type="ECO:0000256" key="8">
    <source>
        <dbReference type="ARBA" id="ARBA00022909"/>
    </source>
</evidence>
<accession>A0A8J6NGM8</accession>
<evidence type="ECO:0000313" key="11">
    <source>
        <dbReference type="Proteomes" id="UP000614469"/>
    </source>
</evidence>
<dbReference type="GO" id="GO:0005524">
    <property type="term" value="F:ATP binding"/>
    <property type="evidence" value="ECO:0007669"/>
    <property type="project" value="UniProtKB-KW"/>
</dbReference>
<keyword evidence="5" id="KW-0547">Nucleotide-binding</keyword>
<dbReference type="NCBIfam" id="TIGR01498">
    <property type="entry name" value="folK"/>
    <property type="match status" value="1"/>
</dbReference>
<dbReference type="EMBL" id="JACNJN010000025">
    <property type="protein sequence ID" value="MBC8333772.1"/>
    <property type="molecule type" value="Genomic_DNA"/>
</dbReference>
<comment type="pathway">
    <text evidence="2">Cofactor biosynthesis; tetrahydrofolate biosynthesis; 2-amino-4-hydroxy-6-hydroxymethyl-7,8-dihydropteridine diphosphate from 7,8-dihydroneopterin triphosphate: step 4/4.</text>
</comment>
<dbReference type="Pfam" id="PF01288">
    <property type="entry name" value="HPPK"/>
    <property type="match status" value="1"/>
</dbReference>
<dbReference type="CDD" id="cd00483">
    <property type="entry name" value="HPPK"/>
    <property type="match status" value="1"/>
</dbReference>
<dbReference type="UniPathway" id="UPA00077">
    <property type="reaction ID" value="UER00155"/>
</dbReference>
<dbReference type="InterPro" id="IPR000550">
    <property type="entry name" value="Hppk"/>
</dbReference>
<proteinExistence type="predicted"/>
<dbReference type="SUPFAM" id="SSF55083">
    <property type="entry name" value="6-hydroxymethyl-7,8-dihydropterin pyrophosphokinase, HPPK"/>
    <property type="match status" value="1"/>
</dbReference>
<evidence type="ECO:0000256" key="7">
    <source>
        <dbReference type="ARBA" id="ARBA00022840"/>
    </source>
</evidence>
<evidence type="ECO:0000256" key="2">
    <source>
        <dbReference type="ARBA" id="ARBA00005051"/>
    </source>
</evidence>
<dbReference type="GO" id="GO:0003848">
    <property type="term" value="F:2-amino-4-hydroxy-6-hydroxymethyldihydropteridine diphosphokinase activity"/>
    <property type="evidence" value="ECO:0007669"/>
    <property type="project" value="UniProtKB-EC"/>
</dbReference>
<evidence type="ECO:0000256" key="5">
    <source>
        <dbReference type="ARBA" id="ARBA00022741"/>
    </source>
</evidence>
<dbReference type="GO" id="GO:0046656">
    <property type="term" value="P:folic acid biosynthetic process"/>
    <property type="evidence" value="ECO:0007669"/>
    <property type="project" value="UniProtKB-KW"/>
</dbReference>
<protein>
    <recommendedName>
        <fullName evidence="3">2-amino-4-hydroxy-6-hydroxymethyldihydropteridine diphosphokinase</fullName>
        <ecNumber evidence="3">2.7.6.3</ecNumber>
    </recommendedName>
</protein>
<comment type="caution">
    <text evidence="10">The sequence shown here is derived from an EMBL/GenBank/DDBJ whole genome shotgun (WGS) entry which is preliminary data.</text>
</comment>
<dbReference type="GO" id="GO:0016301">
    <property type="term" value="F:kinase activity"/>
    <property type="evidence" value="ECO:0007669"/>
    <property type="project" value="UniProtKB-KW"/>
</dbReference>
<organism evidence="10 11">
    <name type="scientific">Candidatus Desulfolinea nitratireducens</name>
    <dbReference type="NCBI Taxonomy" id="2841698"/>
    <lineage>
        <taxon>Bacteria</taxon>
        <taxon>Bacillati</taxon>
        <taxon>Chloroflexota</taxon>
        <taxon>Anaerolineae</taxon>
        <taxon>Anaerolineales</taxon>
        <taxon>Anaerolineales incertae sedis</taxon>
        <taxon>Candidatus Desulfolinea</taxon>
    </lineage>
</organism>
<dbReference type="Proteomes" id="UP000614469">
    <property type="component" value="Unassembled WGS sequence"/>
</dbReference>